<evidence type="ECO:0000259" key="7">
    <source>
        <dbReference type="PROSITE" id="PS50240"/>
    </source>
</evidence>
<dbReference type="CDD" id="cd00190">
    <property type="entry name" value="Tryp_SPc"/>
    <property type="match status" value="1"/>
</dbReference>
<name>A0A226CXA8_FOLCA</name>
<dbReference type="PRINTS" id="PR00722">
    <property type="entry name" value="CHYMOTRYPSIN"/>
</dbReference>
<keyword evidence="2" id="KW-0964">Secreted</keyword>
<accession>A0A226CXA8</accession>
<comment type="caution">
    <text evidence="8">The sequence shown here is derived from an EMBL/GenBank/DDBJ whole genome shotgun (WGS) entry which is preliminary data.</text>
</comment>
<dbReference type="InterPro" id="IPR018114">
    <property type="entry name" value="TRYPSIN_HIS"/>
</dbReference>
<keyword evidence="9" id="KW-1185">Reference proteome</keyword>
<dbReference type="Proteomes" id="UP000198287">
    <property type="component" value="Unassembled WGS sequence"/>
</dbReference>
<dbReference type="InterPro" id="IPR009003">
    <property type="entry name" value="Peptidase_S1_PA"/>
</dbReference>
<dbReference type="OMA" id="NDKDIML"/>
<dbReference type="InterPro" id="IPR043504">
    <property type="entry name" value="Peptidase_S1_PA_chymotrypsin"/>
</dbReference>
<dbReference type="InterPro" id="IPR001314">
    <property type="entry name" value="Peptidase_S1A"/>
</dbReference>
<dbReference type="PANTHER" id="PTHR24264:SF65">
    <property type="entry name" value="SRCR DOMAIN-CONTAINING PROTEIN"/>
    <property type="match status" value="1"/>
</dbReference>
<evidence type="ECO:0000256" key="4">
    <source>
        <dbReference type="ARBA" id="ARBA00022801"/>
    </source>
</evidence>
<dbReference type="PROSITE" id="PS00134">
    <property type="entry name" value="TRYPSIN_HIS"/>
    <property type="match status" value="1"/>
</dbReference>
<evidence type="ECO:0000313" key="8">
    <source>
        <dbReference type="EMBL" id="OXA37962.1"/>
    </source>
</evidence>
<dbReference type="STRING" id="158441.A0A226CXA8"/>
<dbReference type="SMART" id="SM00020">
    <property type="entry name" value="Tryp_SPc"/>
    <property type="match status" value="1"/>
</dbReference>
<dbReference type="GO" id="GO:0006508">
    <property type="term" value="P:proteolysis"/>
    <property type="evidence" value="ECO:0007669"/>
    <property type="project" value="UniProtKB-KW"/>
</dbReference>
<dbReference type="OrthoDB" id="10061449at2759"/>
<dbReference type="AlphaFoldDB" id="A0A226CXA8"/>
<keyword evidence="6" id="KW-0732">Signal</keyword>
<evidence type="ECO:0000256" key="3">
    <source>
        <dbReference type="ARBA" id="ARBA00022670"/>
    </source>
</evidence>
<dbReference type="EMBL" id="LNIX01000050">
    <property type="protein sequence ID" value="OXA37962.1"/>
    <property type="molecule type" value="Genomic_DNA"/>
</dbReference>
<evidence type="ECO:0000256" key="2">
    <source>
        <dbReference type="ARBA" id="ARBA00022525"/>
    </source>
</evidence>
<feature type="domain" description="Peptidase S1" evidence="7">
    <location>
        <begin position="37"/>
        <end position="277"/>
    </location>
</feature>
<dbReference type="PROSITE" id="PS50240">
    <property type="entry name" value="TRYPSIN_DOM"/>
    <property type="match status" value="1"/>
</dbReference>
<proteinExistence type="predicted"/>
<dbReference type="InterPro" id="IPR050127">
    <property type="entry name" value="Serine_Proteases_S1"/>
</dbReference>
<dbReference type="SUPFAM" id="SSF50494">
    <property type="entry name" value="Trypsin-like serine proteases"/>
    <property type="match status" value="1"/>
</dbReference>
<reference evidence="8 9" key="1">
    <citation type="submission" date="2015-12" db="EMBL/GenBank/DDBJ databases">
        <title>The genome of Folsomia candida.</title>
        <authorList>
            <person name="Faddeeva A."/>
            <person name="Derks M.F."/>
            <person name="Anvar Y."/>
            <person name="Smit S."/>
            <person name="Van Straalen N."/>
            <person name="Roelofs D."/>
        </authorList>
    </citation>
    <scope>NUCLEOTIDE SEQUENCE [LARGE SCALE GENOMIC DNA]</scope>
    <source>
        <strain evidence="8 9">VU population</strain>
        <tissue evidence="8">Whole body</tissue>
    </source>
</reference>
<feature type="chain" id="PRO_5012375394" evidence="6">
    <location>
        <begin position="27"/>
        <end position="286"/>
    </location>
</feature>
<keyword evidence="4" id="KW-0378">Hydrolase</keyword>
<evidence type="ECO:0000256" key="5">
    <source>
        <dbReference type="ARBA" id="ARBA00022825"/>
    </source>
</evidence>
<feature type="signal peptide" evidence="6">
    <location>
        <begin position="1"/>
        <end position="26"/>
    </location>
</feature>
<sequence>MSSLFRRPTFSTFVVLIFLLLTETLGHPARRRPLPKIMDGNPARPGEFPYLVLLEAWQGEESTGRYEPICGGAILNPTTILSAAHCFLSVHSTSWRVVAGEYDLTRDEGTEQVRVLDRIVLREGFDFATYDNDLALALISADNPLHLDGLFASAISLPSSSYDSDLVGKLGRVAGWGSMDGSDLDFSPILNKVDLPLQSDEVCESVWGGAFTAGQKLCAGTLAGGRDTCHGDSGAPLVVDGVVVGIVSFGEGCGQVDRLGVYVRVSHYVKWIHHAIRLIEEEGNNL</sequence>
<dbReference type="GO" id="GO:0004252">
    <property type="term" value="F:serine-type endopeptidase activity"/>
    <property type="evidence" value="ECO:0007669"/>
    <property type="project" value="InterPro"/>
</dbReference>
<dbReference type="GO" id="GO:0005615">
    <property type="term" value="C:extracellular space"/>
    <property type="evidence" value="ECO:0007669"/>
    <property type="project" value="TreeGrafter"/>
</dbReference>
<dbReference type="PANTHER" id="PTHR24264">
    <property type="entry name" value="TRYPSIN-RELATED"/>
    <property type="match status" value="1"/>
</dbReference>
<dbReference type="Gene3D" id="2.40.10.10">
    <property type="entry name" value="Trypsin-like serine proteases"/>
    <property type="match status" value="1"/>
</dbReference>
<evidence type="ECO:0000256" key="1">
    <source>
        <dbReference type="ARBA" id="ARBA00004613"/>
    </source>
</evidence>
<organism evidence="8 9">
    <name type="scientific">Folsomia candida</name>
    <name type="common">Springtail</name>
    <dbReference type="NCBI Taxonomy" id="158441"/>
    <lineage>
        <taxon>Eukaryota</taxon>
        <taxon>Metazoa</taxon>
        <taxon>Ecdysozoa</taxon>
        <taxon>Arthropoda</taxon>
        <taxon>Hexapoda</taxon>
        <taxon>Collembola</taxon>
        <taxon>Entomobryomorpha</taxon>
        <taxon>Isotomoidea</taxon>
        <taxon>Isotomidae</taxon>
        <taxon>Proisotominae</taxon>
        <taxon>Folsomia</taxon>
    </lineage>
</organism>
<keyword evidence="5" id="KW-0720">Serine protease</keyword>
<dbReference type="Pfam" id="PF00089">
    <property type="entry name" value="Trypsin"/>
    <property type="match status" value="1"/>
</dbReference>
<protein>
    <submittedName>
        <fullName evidence="8">Trypsin-3</fullName>
    </submittedName>
</protein>
<evidence type="ECO:0000256" key="6">
    <source>
        <dbReference type="SAM" id="SignalP"/>
    </source>
</evidence>
<dbReference type="InterPro" id="IPR001254">
    <property type="entry name" value="Trypsin_dom"/>
</dbReference>
<comment type="subcellular location">
    <subcellularLocation>
        <location evidence="1">Secreted</location>
    </subcellularLocation>
</comment>
<evidence type="ECO:0000313" key="9">
    <source>
        <dbReference type="Proteomes" id="UP000198287"/>
    </source>
</evidence>
<gene>
    <name evidence="8" type="ORF">Fcan01_27285</name>
</gene>
<keyword evidence="3" id="KW-0645">Protease</keyword>